<keyword evidence="5" id="KW-1185">Reference proteome</keyword>
<name>A0ABV8VLU5_9NOCA</name>
<evidence type="ECO:0000256" key="2">
    <source>
        <dbReference type="SAM" id="Phobius"/>
    </source>
</evidence>
<accession>A0ABV8VLU5</accession>
<dbReference type="InterPro" id="IPR011010">
    <property type="entry name" value="DNA_brk_join_enz"/>
</dbReference>
<keyword evidence="2" id="KW-0472">Membrane</keyword>
<comment type="caution">
    <text evidence="4">The sequence shown here is derived from an EMBL/GenBank/DDBJ whole genome shotgun (WGS) entry which is preliminary data.</text>
</comment>
<dbReference type="Gene3D" id="1.10.443.10">
    <property type="entry name" value="Intergrase catalytic core"/>
    <property type="match status" value="1"/>
</dbReference>
<feature type="domain" description="Tyr recombinase" evidence="3">
    <location>
        <begin position="56"/>
        <end position="122"/>
    </location>
</feature>
<dbReference type="RefSeq" id="WP_378564968.1">
    <property type="nucleotide sequence ID" value="NZ_JBHSDL010000025.1"/>
</dbReference>
<evidence type="ECO:0000259" key="3">
    <source>
        <dbReference type="Pfam" id="PF00589"/>
    </source>
</evidence>
<dbReference type="Proteomes" id="UP001595844">
    <property type="component" value="Unassembled WGS sequence"/>
</dbReference>
<dbReference type="SUPFAM" id="SSF56349">
    <property type="entry name" value="DNA breaking-rejoining enzymes"/>
    <property type="match status" value="1"/>
</dbReference>
<protein>
    <submittedName>
        <fullName evidence="4">Site-specific integrase</fullName>
    </submittedName>
</protein>
<proteinExistence type="predicted"/>
<gene>
    <name evidence="4" type="ORF">ACFO5K_19900</name>
</gene>
<evidence type="ECO:0000313" key="5">
    <source>
        <dbReference type="Proteomes" id="UP001595844"/>
    </source>
</evidence>
<feature type="transmembrane region" description="Helical" evidence="2">
    <location>
        <begin position="14"/>
        <end position="33"/>
    </location>
</feature>
<dbReference type="Pfam" id="PF00589">
    <property type="entry name" value="Phage_integrase"/>
    <property type="match status" value="1"/>
</dbReference>
<keyword evidence="2" id="KW-0812">Transmembrane</keyword>
<reference evidence="5" key="1">
    <citation type="journal article" date="2019" name="Int. J. Syst. Evol. Microbiol.">
        <title>The Global Catalogue of Microorganisms (GCM) 10K type strain sequencing project: providing services to taxonomists for standard genome sequencing and annotation.</title>
        <authorList>
            <consortium name="The Broad Institute Genomics Platform"/>
            <consortium name="The Broad Institute Genome Sequencing Center for Infectious Disease"/>
            <person name="Wu L."/>
            <person name="Ma J."/>
        </authorList>
    </citation>
    <scope>NUCLEOTIDE SEQUENCE [LARGE SCALE GENOMIC DNA]</scope>
    <source>
        <strain evidence="5">IBRC-M 10490</strain>
    </source>
</reference>
<keyword evidence="1" id="KW-0233">DNA recombination</keyword>
<sequence>MLGWLREGTGTDTAGLLVLTSAFVVAGVLSTGLPRQLRKSDAYQPTRLRCVLRCSIRTALTELLEATGVTDAAGKPLYFQTHDLRRIFTTEAIMNGIAPHIAQLLLGHKDINTTMGYKAIYPQEAIEGHRSFIARRRALRPGEEYRTPTDLEWDEFLGHFERCKLALGDCGRAYGTSCQHEHSCVRCPVLRVDPAQRHRLAEIRDNLTIRITEAKQAGWVGEADGLAVSLAAAEDKLAQIDARAARAATVHLSLPSFPDIAARSAALPIRPD</sequence>
<dbReference type="EMBL" id="JBHSDL010000025">
    <property type="protein sequence ID" value="MFC4376362.1"/>
    <property type="molecule type" value="Genomic_DNA"/>
</dbReference>
<dbReference type="InterPro" id="IPR002104">
    <property type="entry name" value="Integrase_catalytic"/>
</dbReference>
<keyword evidence="2" id="KW-1133">Transmembrane helix</keyword>
<evidence type="ECO:0000313" key="4">
    <source>
        <dbReference type="EMBL" id="MFC4376362.1"/>
    </source>
</evidence>
<dbReference type="CDD" id="cd00397">
    <property type="entry name" value="DNA_BRE_C"/>
    <property type="match status" value="1"/>
</dbReference>
<dbReference type="InterPro" id="IPR013762">
    <property type="entry name" value="Integrase-like_cat_sf"/>
</dbReference>
<organism evidence="4 5">
    <name type="scientific">Nocardia halotolerans</name>
    <dbReference type="NCBI Taxonomy" id="1755878"/>
    <lineage>
        <taxon>Bacteria</taxon>
        <taxon>Bacillati</taxon>
        <taxon>Actinomycetota</taxon>
        <taxon>Actinomycetes</taxon>
        <taxon>Mycobacteriales</taxon>
        <taxon>Nocardiaceae</taxon>
        <taxon>Nocardia</taxon>
    </lineage>
</organism>
<evidence type="ECO:0000256" key="1">
    <source>
        <dbReference type="ARBA" id="ARBA00023172"/>
    </source>
</evidence>